<comment type="caution">
    <text evidence="1">The sequence shown here is derived from an EMBL/GenBank/DDBJ whole genome shotgun (WGS) entry which is preliminary data.</text>
</comment>
<accession>T5KDZ7</accession>
<dbReference type="EMBL" id="ATAO01000206">
    <property type="protein sequence ID" value="EQM74707.1"/>
    <property type="molecule type" value="Genomic_DNA"/>
</dbReference>
<proteinExistence type="predicted"/>
<name>T5KDZ7_MICMQ</name>
<evidence type="ECO:0000313" key="1">
    <source>
        <dbReference type="EMBL" id="EQM74707.1"/>
    </source>
</evidence>
<gene>
    <name evidence="1" type="ORF">L687_04400</name>
</gene>
<organism evidence="1 2">
    <name type="scientific">Microbacterium maritypicum MF109</name>
    <dbReference type="NCBI Taxonomy" id="1333857"/>
    <lineage>
        <taxon>Bacteria</taxon>
        <taxon>Bacillati</taxon>
        <taxon>Actinomycetota</taxon>
        <taxon>Actinomycetes</taxon>
        <taxon>Micrococcales</taxon>
        <taxon>Microbacteriaceae</taxon>
        <taxon>Microbacterium</taxon>
    </lineage>
</organism>
<protein>
    <submittedName>
        <fullName evidence="1">Uncharacterized protein</fullName>
    </submittedName>
</protein>
<dbReference type="AlphaFoldDB" id="T5KDZ7"/>
<dbReference type="Proteomes" id="UP000016033">
    <property type="component" value="Unassembled WGS sequence"/>
</dbReference>
<dbReference type="PATRIC" id="fig|1333857.3.peg.2861"/>
<evidence type="ECO:0000313" key="2">
    <source>
        <dbReference type="Proteomes" id="UP000016033"/>
    </source>
</evidence>
<reference evidence="1 2" key="1">
    <citation type="journal article" date="2013" name="Genome Announc.">
        <title>Whole-genome sequences of five oyster-associated bacteria show potential for crude oil hydrocarbon degradation.</title>
        <authorList>
            <person name="Chauhan A."/>
            <person name="Green S."/>
            <person name="Pathak A."/>
            <person name="Thomas J."/>
            <person name="Venkatramanan R."/>
        </authorList>
    </citation>
    <scope>NUCLEOTIDE SEQUENCE [LARGE SCALE GENOMIC DNA]</scope>
    <source>
        <strain evidence="1 2">MF109</strain>
    </source>
</reference>
<sequence length="41" mass="4174">MLKSKRAEVTWALAVALAAAAASAAFLFAISSGVVAEKVPR</sequence>